<keyword evidence="1" id="KW-0812">Transmembrane</keyword>
<dbReference type="RefSeq" id="WP_290332345.1">
    <property type="nucleotide sequence ID" value="NZ_JAUFPU010000008.1"/>
</dbReference>
<comment type="caution">
    <text evidence="2">The sequence shown here is derived from an EMBL/GenBank/DDBJ whole genome shotgun (WGS) entry which is preliminary data.</text>
</comment>
<protein>
    <recommendedName>
        <fullName evidence="4">DUF805 domain-containing protein</fullName>
    </recommendedName>
</protein>
<keyword evidence="1" id="KW-0472">Membrane</keyword>
<keyword evidence="1" id="KW-1133">Transmembrane helix</keyword>
<evidence type="ECO:0008006" key="4">
    <source>
        <dbReference type="Google" id="ProtNLM"/>
    </source>
</evidence>
<reference evidence="2" key="1">
    <citation type="journal article" date="2014" name="Int. J. Syst. Evol. Microbiol.">
        <title>Complete genome of a new Firmicutes species belonging to the dominant human colonic microbiota ('Ruminococcus bicirculans') reveals two chromosomes and a selective capacity to utilize plant glucans.</title>
        <authorList>
            <consortium name="NISC Comparative Sequencing Program"/>
            <person name="Wegmann U."/>
            <person name="Louis P."/>
            <person name="Goesmann A."/>
            <person name="Henrissat B."/>
            <person name="Duncan S.H."/>
            <person name="Flint H.J."/>
        </authorList>
    </citation>
    <scope>NUCLEOTIDE SEQUENCE</scope>
    <source>
        <strain evidence="2">CECT 7703</strain>
    </source>
</reference>
<keyword evidence="3" id="KW-1185">Reference proteome</keyword>
<feature type="transmembrane region" description="Helical" evidence="1">
    <location>
        <begin position="88"/>
        <end position="117"/>
    </location>
</feature>
<feature type="transmembrane region" description="Helical" evidence="1">
    <location>
        <begin position="23"/>
        <end position="44"/>
    </location>
</feature>
<proteinExistence type="predicted"/>
<dbReference type="Proteomes" id="UP001180081">
    <property type="component" value="Unassembled WGS sequence"/>
</dbReference>
<reference evidence="2" key="2">
    <citation type="submission" date="2023-06" db="EMBL/GenBank/DDBJ databases">
        <authorList>
            <person name="Lucena T."/>
            <person name="Sun Q."/>
        </authorList>
    </citation>
    <scope>NUCLEOTIDE SEQUENCE</scope>
    <source>
        <strain evidence="2">CECT 7703</strain>
    </source>
</reference>
<evidence type="ECO:0000313" key="2">
    <source>
        <dbReference type="EMBL" id="MDN3576855.1"/>
    </source>
</evidence>
<sequence length="132" mass="14232">MTLRDNKSGRASNTMLNKRAGQAFRLLGILGALLIGLGLAVFWAMPSWQYSQSGKAALAVALIGVDISLFLVAHAITSNKAWGRYVGIGYSILILPLFPIGSLVGGYLLVLLLTGWLKSESEPGDSEDRRRK</sequence>
<accession>A0ABT8B4B5</accession>
<organism evidence="2 3">
    <name type="scientific">Chitinimonas viridis</name>
    <dbReference type="NCBI Taxonomy" id="664880"/>
    <lineage>
        <taxon>Bacteria</taxon>
        <taxon>Pseudomonadati</taxon>
        <taxon>Pseudomonadota</taxon>
        <taxon>Betaproteobacteria</taxon>
        <taxon>Neisseriales</taxon>
        <taxon>Chitinibacteraceae</taxon>
        <taxon>Chitinimonas</taxon>
    </lineage>
</organism>
<name>A0ABT8B4B5_9NEIS</name>
<dbReference type="EMBL" id="JAUFPU010000008">
    <property type="protein sequence ID" value="MDN3576855.1"/>
    <property type="molecule type" value="Genomic_DNA"/>
</dbReference>
<gene>
    <name evidence="2" type="ORF">QWZ03_08770</name>
</gene>
<feature type="transmembrane region" description="Helical" evidence="1">
    <location>
        <begin position="56"/>
        <end position="76"/>
    </location>
</feature>
<evidence type="ECO:0000256" key="1">
    <source>
        <dbReference type="SAM" id="Phobius"/>
    </source>
</evidence>
<evidence type="ECO:0000313" key="3">
    <source>
        <dbReference type="Proteomes" id="UP001180081"/>
    </source>
</evidence>